<keyword evidence="4" id="KW-0378">Hydrolase</keyword>
<dbReference type="GO" id="GO:0010945">
    <property type="term" value="F:coenzyme A diphosphatase activity"/>
    <property type="evidence" value="ECO:0007669"/>
    <property type="project" value="InterPro"/>
</dbReference>
<dbReference type="STRING" id="146817.SAMN04488502_1057"/>
<evidence type="ECO:0000256" key="5">
    <source>
        <dbReference type="ARBA" id="ARBA00022842"/>
    </source>
</evidence>
<dbReference type="CDD" id="cd03426">
    <property type="entry name" value="NUDIX_CoAse_Nudt7"/>
    <property type="match status" value="1"/>
</dbReference>
<keyword evidence="9" id="KW-1185">Reference proteome</keyword>
<name>A0A1G9TM38_9FIRM</name>
<evidence type="ECO:0000259" key="7">
    <source>
        <dbReference type="PROSITE" id="PS51462"/>
    </source>
</evidence>
<evidence type="ECO:0000313" key="9">
    <source>
        <dbReference type="Proteomes" id="UP000214880"/>
    </source>
</evidence>
<accession>A0A1G9TM38</accession>
<keyword evidence="3" id="KW-0479">Metal-binding</keyword>
<gene>
    <name evidence="8" type="ORF">SAMN04488502_1057</name>
</gene>
<dbReference type="PANTHER" id="PTHR12992">
    <property type="entry name" value="NUDIX HYDROLASE"/>
    <property type="match status" value="1"/>
</dbReference>
<keyword evidence="6" id="KW-0464">Manganese</keyword>
<keyword evidence="5" id="KW-0460">Magnesium</keyword>
<dbReference type="Pfam" id="PF00293">
    <property type="entry name" value="NUDIX"/>
    <property type="match status" value="1"/>
</dbReference>
<dbReference type="Gene3D" id="3.90.79.10">
    <property type="entry name" value="Nucleoside Triphosphate Pyrophosphohydrolase"/>
    <property type="match status" value="1"/>
</dbReference>
<comment type="cofactor">
    <cofactor evidence="1">
        <name>Mn(2+)</name>
        <dbReference type="ChEBI" id="CHEBI:29035"/>
    </cofactor>
</comment>
<reference evidence="8 9" key="1">
    <citation type="submission" date="2016-10" db="EMBL/GenBank/DDBJ databases">
        <authorList>
            <person name="de Groot N.N."/>
        </authorList>
    </citation>
    <scope>NUCLEOTIDE SEQUENCE [LARGE SCALE GENOMIC DNA]</scope>
    <source>
        <strain evidence="8 9">DSM 1736</strain>
    </source>
</reference>
<dbReference type="SUPFAM" id="SSF55811">
    <property type="entry name" value="Nudix"/>
    <property type="match status" value="1"/>
</dbReference>
<evidence type="ECO:0000256" key="2">
    <source>
        <dbReference type="ARBA" id="ARBA00001946"/>
    </source>
</evidence>
<protein>
    <submittedName>
        <fullName evidence="8">8-oxo-dGTP pyrophosphatase MutT, NUDIX family</fullName>
    </submittedName>
</protein>
<dbReference type="Proteomes" id="UP000214880">
    <property type="component" value="Unassembled WGS sequence"/>
</dbReference>
<dbReference type="PROSITE" id="PS51462">
    <property type="entry name" value="NUDIX"/>
    <property type="match status" value="1"/>
</dbReference>
<dbReference type="EMBL" id="FNHB01000005">
    <property type="protein sequence ID" value="SDM48175.1"/>
    <property type="molecule type" value="Genomic_DNA"/>
</dbReference>
<evidence type="ECO:0000256" key="4">
    <source>
        <dbReference type="ARBA" id="ARBA00022801"/>
    </source>
</evidence>
<evidence type="ECO:0000256" key="3">
    <source>
        <dbReference type="ARBA" id="ARBA00022723"/>
    </source>
</evidence>
<dbReference type="InterPro" id="IPR000086">
    <property type="entry name" value="NUDIX_hydrolase_dom"/>
</dbReference>
<dbReference type="OrthoDB" id="9802805at2"/>
<dbReference type="RefSeq" id="WP_092072677.1">
    <property type="nucleotide sequence ID" value="NZ_FNHB01000005.1"/>
</dbReference>
<dbReference type="PANTHER" id="PTHR12992:SF11">
    <property type="entry name" value="MITOCHONDRIAL COENZYME A DIPHOSPHATASE NUDT8"/>
    <property type="match status" value="1"/>
</dbReference>
<comment type="cofactor">
    <cofactor evidence="2">
        <name>Mg(2+)</name>
        <dbReference type="ChEBI" id="CHEBI:18420"/>
    </cofactor>
</comment>
<feature type="domain" description="Nudix hydrolase" evidence="7">
    <location>
        <begin position="26"/>
        <end position="165"/>
    </location>
</feature>
<dbReference type="InterPro" id="IPR045121">
    <property type="entry name" value="CoAse"/>
</dbReference>
<evidence type="ECO:0000256" key="6">
    <source>
        <dbReference type="ARBA" id="ARBA00023211"/>
    </source>
</evidence>
<dbReference type="GO" id="GO:0046872">
    <property type="term" value="F:metal ion binding"/>
    <property type="evidence" value="ECO:0007669"/>
    <property type="project" value="UniProtKB-KW"/>
</dbReference>
<sequence>MNSQLLVELKAALAESAKDSVNGMGFFPAAVLIPLVERNNALAVLFEVRASQLSWQPGEVCFPGGRVETLDINSEATAVRETAEELGISPGNIQVLGEMNEVVSPIGVILKPHIGRIIAANFHLSHDEVAEVFTVPLDFLLASEPLAAHMEMGNRPLDDFPFALVPDYSSEWKRRRTYEVLFYQYEGRVIWGLTAQVLADFLTVCRKVWR</sequence>
<dbReference type="AlphaFoldDB" id="A0A1G9TM38"/>
<evidence type="ECO:0000256" key="1">
    <source>
        <dbReference type="ARBA" id="ARBA00001936"/>
    </source>
</evidence>
<dbReference type="InterPro" id="IPR015797">
    <property type="entry name" value="NUDIX_hydrolase-like_dom_sf"/>
</dbReference>
<proteinExistence type="predicted"/>
<evidence type="ECO:0000313" key="8">
    <source>
        <dbReference type="EMBL" id="SDM48175.1"/>
    </source>
</evidence>
<organism evidence="8 9">
    <name type="scientific">Dendrosporobacter quercicolus</name>
    <dbReference type="NCBI Taxonomy" id="146817"/>
    <lineage>
        <taxon>Bacteria</taxon>
        <taxon>Bacillati</taxon>
        <taxon>Bacillota</taxon>
        <taxon>Negativicutes</taxon>
        <taxon>Selenomonadales</taxon>
        <taxon>Sporomusaceae</taxon>
        <taxon>Dendrosporobacter</taxon>
    </lineage>
</organism>